<proteinExistence type="predicted"/>
<organism evidence="2 3">
    <name type="scientific">Caldimicrobium thiodismutans</name>
    <dbReference type="NCBI Taxonomy" id="1653476"/>
    <lineage>
        <taxon>Bacteria</taxon>
        <taxon>Pseudomonadati</taxon>
        <taxon>Thermodesulfobacteriota</taxon>
        <taxon>Thermodesulfobacteria</taxon>
        <taxon>Thermodesulfobacteriales</taxon>
        <taxon>Thermodesulfobacteriaceae</taxon>
        <taxon>Caldimicrobium</taxon>
    </lineage>
</organism>
<feature type="domain" description="PilZ" evidence="1">
    <location>
        <begin position="3"/>
        <end position="89"/>
    </location>
</feature>
<dbReference type="Gene3D" id="2.40.10.220">
    <property type="entry name" value="predicted glycosyltransferase like domains"/>
    <property type="match status" value="1"/>
</dbReference>
<gene>
    <name evidence="2" type="ORF">C0197_06740</name>
</gene>
<dbReference type="SUPFAM" id="SSF141371">
    <property type="entry name" value="PilZ domain-like"/>
    <property type="match status" value="1"/>
</dbReference>
<dbReference type="InterPro" id="IPR009875">
    <property type="entry name" value="PilZ_domain"/>
</dbReference>
<protein>
    <recommendedName>
        <fullName evidence="1">PilZ domain-containing protein</fullName>
    </recommendedName>
</protein>
<dbReference type="GO" id="GO:0035438">
    <property type="term" value="F:cyclic-di-GMP binding"/>
    <property type="evidence" value="ECO:0007669"/>
    <property type="project" value="InterPro"/>
</dbReference>
<dbReference type="AlphaFoldDB" id="A0A2N7PHT5"/>
<dbReference type="Pfam" id="PF07238">
    <property type="entry name" value="PilZ"/>
    <property type="match status" value="1"/>
</dbReference>
<sequence length="123" mass="14486">MEKRKFPKYLTKVKAYFPGDPTAYTVENISWKGLFIKAPHKFDLKKRLIYFELDIPEIGRIPIYGYIVHQGTNKNPGIGIEIVEIDKNLAHVWGLYIKALNFLKEAREEYERRIQEETKKGKT</sequence>
<reference evidence="2 3" key="1">
    <citation type="submission" date="2018-01" db="EMBL/GenBank/DDBJ databases">
        <title>Metagenomic assembled genomes from two thermal pools in the Uzon Caldera, Kamchatka, Russia.</title>
        <authorList>
            <person name="Wilkins L."/>
            <person name="Ettinger C."/>
        </authorList>
    </citation>
    <scope>NUCLEOTIDE SEQUENCE [LARGE SCALE GENOMIC DNA]</scope>
    <source>
        <strain evidence="2">ZAV-15</strain>
    </source>
</reference>
<evidence type="ECO:0000259" key="1">
    <source>
        <dbReference type="Pfam" id="PF07238"/>
    </source>
</evidence>
<evidence type="ECO:0000313" key="3">
    <source>
        <dbReference type="Proteomes" id="UP000235731"/>
    </source>
</evidence>
<dbReference type="Proteomes" id="UP000235731">
    <property type="component" value="Unassembled WGS sequence"/>
</dbReference>
<evidence type="ECO:0000313" key="2">
    <source>
        <dbReference type="EMBL" id="PMP60570.1"/>
    </source>
</evidence>
<name>A0A2N7PHT5_9BACT</name>
<comment type="caution">
    <text evidence="2">The sequence shown here is derived from an EMBL/GenBank/DDBJ whole genome shotgun (WGS) entry which is preliminary data.</text>
</comment>
<accession>A0A2N7PHT5</accession>
<dbReference type="EMBL" id="PNIE01000103">
    <property type="protein sequence ID" value="PMP60570.1"/>
    <property type="molecule type" value="Genomic_DNA"/>
</dbReference>